<keyword evidence="1" id="KW-0175">Coiled coil</keyword>
<evidence type="ECO:0000256" key="2">
    <source>
        <dbReference type="SAM" id="Phobius"/>
    </source>
</evidence>
<feature type="coiled-coil region" evidence="1">
    <location>
        <begin position="477"/>
        <end position="513"/>
    </location>
</feature>
<dbReference type="InterPro" id="IPR001107">
    <property type="entry name" value="Band_7"/>
</dbReference>
<gene>
    <name evidence="4" type="ORF">C1I91_02985</name>
</gene>
<dbReference type="RefSeq" id="WP_128211167.1">
    <property type="nucleotide sequence ID" value="NZ_CP025746.1"/>
</dbReference>
<feature type="transmembrane region" description="Helical" evidence="2">
    <location>
        <begin position="6"/>
        <end position="25"/>
    </location>
</feature>
<dbReference type="EMBL" id="CP025746">
    <property type="protein sequence ID" value="QAA30716.1"/>
    <property type="molecule type" value="Genomic_DNA"/>
</dbReference>
<name>A0A3R5QR12_9CLOT</name>
<dbReference type="KEGG" id="cmah:C1I91_02985"/>
<evidence type="ECO:0000313" key="4">
    <source>
        <dbReference type="EMBL" id="QAA30716.1"/>
    </source>
</evidence>
<sequence>MSHETILLLVKVGIGILAFFLLVWVSGFRIIPNSKVAIIEKWWSSKGSLKEQIIALNGEAGYQPNVLRGGIHFLSPLVYKVHTVPLVTIPQGKIAYVFARDGKPLEPTQTLGKIIPESNNFQDVKGFITNGGQKGPQRGIIREGTYAFNLAQFIIITENKTYYLPMGNDSEQKTIMEMAQKIAARSGFDPVVIQGETDQVGIVTVHDGPSLGRDTIICPTVGDEPSDPNYHNNFQDPEKFLSAGGYRGRQYQVLADGTYLINRLFATIEFIPKTVIPVGYVGVVVSYTGQKGADSSGDDYKHGELVQKGFRGVWSEPLMPGKYAFNTYAGNIIKVPTTNVILKWISNQNGNHRYDENLKEVSLITKDAFEPSLPLSVVFHIDYKKAPMVIQRFGDIKMLVDQTLDPMVSAYFKNIGQTKTLIELIQQRNEIQNQSSVEMKTKFTHYNLELEEVLIGTPTSSKNDTNIEQILTQLRSRQIAKEQLETYSTQQSAAEKEKELKEAEAIAKQQTSLTESDINIKIQENQGKADLMKSRQDAEKIQRLSEADAYRVKQQAEAEAYRLKQQAEANAYQVKQQADAEAFRLKQTGEAEAFKIKTVGQADADREARVGISKAIAAKEQVNAFGGAQYKVVQEIMNNFADAIKTSKVDIVPKTLITSGGGEGENNLHNAFENLVMLLLSDKLTSQASNVSELSEEAEILKKEILSSVKPSDIKNNN</sequence>
<dbReference type="PIRSF" id="PIRSF035261">
    <property type="entry name" value="UCP035261"/>
    <property type="match status" value="1"/>
</dbReference>
<organism evidence="4 5">
    <name type="scientific">Clostridium manihotivorum</name>
    <dbReference type="NCBI Taxonomy" id="2320868"/>
    <lineage>
        <taxon>Bacteria</taxon>
        <taxon>Bacillati</taxon>
        <taxon>Bacillota</taxon>
        <taxon>Clostridia</taxon>
        <taxon>Eubacteriales</taxon>
        <taxon>Clostridiaceae</taxon>
        <taxon>Clostridium</taxon>
    </lineage>
</organism>
<evidence type="ECO:0000313" key="5">
    <source>
        <dbReference type="Proteomes" id="UP000286268"/>
    </source>
</evidence>
<protein>
    <submittedName>
        <fullName evidence="4">Band 7 protein</fullName>
    </submittedName>
</protein>
<dbReference type="Pfam" id="PF01145">
    <property type="entry name" value="Band_7"/>
    <property type="match status" value="1"/>
</dbReference>
<proteinExistence type="predicted"/>
<keyword evidence="2" id="KW-0472">Membrane</keyword>
<keyword evidence="5" id="KW-1185">Reference proteome</keyword>
<dbReference type="OrthoDB" id="501008at2"/>
<evidence type="ECO:0000259" key="3">
    <source>
        <dbReference type="Pfam" id="PF01145"/>
    </source>
</evidence>
<evidence type="ECO:0000256" key="1">
    <source>
        <dbReference type="SAM" id="Coils"/>
    </source>
</evidence>
<dbReference type="Proteomes" id="UP000286268">
    <property type="component" value="Chromosome"/>
</dbReference>
<keyword evidence="2" id="KW-0812">Transmembrane</keyword>
<accession>A0A3R5QR12</accession>
<dbReference type="AlphaFoldDB" id="A0A3R5QR12"/>
<reference evidence="4 5" key="1">
    <citation type="submission" date="2018-01" db="EMBL/GenBank/DDBJ databases">
        <title>Genome Sequencing and Assembly of Anaerobacter polyendosporus strain CT4.</title>
        <authorList>
            <person name="Tachaapaikoon C."/>
            <person name="Sutheeworapong S."/>
            <person name="Jenjaroenpun P."/>
            <person name="Wongsurawat T."/>
            <person name="Nookeaw I."/>
            <person name="Cheawchanlertfa P."/>
            <person name="Kosugi A."/>
            <person name="Cheevadhanarak S."/>
            <person name="Ratanakhanokchai K."/>
        </authorList>
    </citation>
    <scope>NUCLEOTIDE SEQUENCE [LARGE SCALE GENOMIC DNA]</scope>
    <source>
        <strain evidence="4 5">CT4</strain>
    </source>
</reference>
<feature type="domain" description="Band 7" evidence="3">
    <location>
        <begin position="275"/>
        <end position="490"/>
    </location>
</feature>
<keyword evidence="2" id="KW-1133">Transmembrane helix</keyword>
<dbReference type="InterPro" id="IPR017037">
    <property type="entry name" value="UCP035261"/>
</dbReference>